<dbReference type="AlphaFoldDB" id="A0A848M5E6"/>
<evidence type="ECO:0000256" key="10">
    <source>
        <dbReference type="ARBA" id="ARBA00023012"/>
    </source>
</evidence>
<dbReference type="Proteomes" id="UP000565468">
    <property type="component" value="Unassembled WGS sequence"/>
</dbReference>
<accession>A0A848M5E6</accession>
<dbReference type="PANTHER" id="PTHR34220:SF7">
    <property type="entry name" value="SENSOR HISTIDINE KINASE YPDA"/>
    <property type="match status" value="1"/>
</dbReference>
<keyword evidence="11 12" id="KW-0472">Membrane</keyword>
<protein>
    <recommendedName>
        <fullName evidence="3">histidine kinase</fullName>
        <ecNumber evidence="3">2.7.13.3</ecNumber>
    </recommendedName>
</protein>
<dbReference type="SUPFAM" id="SSF55874">
    <property type="entry name" value="ATPase domain of HSP90 chaperone/DNA topoisomerase II/histidine kinase"/>
    <property type="match status" value="1"/>
</dbReference>
<feature type="transmembrane region" description="Helical" evidence="12">
    <location>
        <begin position="30"/>
        <end position="51"/>
    </location>
</feature>
<dbReference type="PANTHER" id="PTHR34220">
    <property type="entry name" value="SENSOR HISTIDINE KINASE YPDA"/>
    <property type="match status" value="1"/>
</dbReference>
<dbReference type="InterPro" id="IPR005467">
    <property type="entry name" value="His_kinase_dom"/>
</dbReference>
<evidence type="ECO:0000256" key="3">
    <source>
        <dbReference type="ARBA" id="ARBA00012438"/>
    </source>
</evidence>
<dbReference type="InterPro" id="IPR010559">
    <property type="entry name" value="Sig_transdc_His_kin_internal"/>
</dbReference>
<dbReference type="SMART" id="SM00387">
    <property type="entry name" value="HATPase_c"/>
    <property type="match status" value="1"/>
</dbReference>
<dbReference type="CDD" id="cd06225">
    <property type="entry name" value="HAMP"/>
    <property type="match status" value="1"/>
</dbReference>
<evidence type="ECO:0000259" key="14">
    <source>
        <dbReference type="PROSITE" id="PS50885"/>
    </source>
</evidence>
<evidence type="ECO:0000256" key="6">
    <source>
        <dbReference type="ARBA" id="ARBA00022679"/>
    </source>
</evidence>
<dbReference type="EC" id="2.7.13.3" evidence="3"/>
<keyword evidence="5" id="KW-0597">Phosphoprotein</keyword>
<feature type="transmembrane region" description="Helical" evidence="12">
    <location>
        <begin position="322"/>
        <end position="345"/>
    </location>
</feature>
<keyword evidence="16" id="KW-1185">Reference proteome</keyword>
<feature type="domain" description="Histidine kinase" evidence="13">
    <location>
        <begin position="502"/>
        <end position="609"/>
    </location>
</feature>
<gene>
    <name evidence="15" type="ORF">HII30_06580</name>
</gene>
<evidence type="ECO:0000256" key="9">
    <source>
        <dbReference type="ARBA" id="ARBA00022840"/>
    </source>
</evidence>
<sequence length="609" mass="69164">MNRMVSKYKQMECSPLRLSRNWNLSVTWKFILAFLFILTLSMTTMGIILYYQASKSAIGQGQVLMNQNVLQMKNNILQKANMVQDLAEIIAFDPKMQNFFESPFLNGPHQLEEYRDTIAPILDNLKRQNAYIHSIRVYMANSTIPERHDGFYHMTRLSANLRYSPFLNDSRLISNWQGLHEEQAQIVLPGSRHKEQVFSYNRKIFSSNYSDIVGLIEIEVGRNLFFEAIHHPSAPYAGNIMIVNGQDRVVSEPNGDSKWPWISIQELGLDNIPGEDLNKIMDVRGERSIVISTPLGGPELRLVGIFPVTPFISSMKSSQIRMFGVLLAALLLLSIIVYWITHALLHRMKVLLSAMKAVREGNLNVSVPVVSNDEFAQMSLSFNLMTSRIHELVETAYKMKILEKEAELRALESQINPHFLYNTLATISWVGRKVQSPDVVHLSNSLARFYRLVLNKGKSSIEIQDEIEMVRTYANIQKFRFENLFDIVFELDESVLLEVIPKNILQPLVENALTHGIEPKREHGTVTVKAALTSSGHSIVIQVMDDGVGMTEERIDEVLNGQVERTSGSGYAIKNIIERLNGYYGNQADFKVRSRPGAGTVFTLTLPKE</sequence>
<evidence type="ECO:0000256" key="2">
    <source>
        <dbReference type="ARBA" id="ARBA00004651"/>
    </source>
</evidence>
<keyword evidence="8 15" id="KW-0418">Kinase</keyword>
<comment type="caution">
    <text evidence="15">The sequence shown here is derived from an EMBL/GenBank/DDBJ whole genome shotgun (WGS) entry which is preliminary data.</text>
</comment>
<evidence type="ECO:0000256" key="4">
    <source>
        <dbReference type="ARBA" id="ARBA00022475"/>
    </source>
</evidence>
<dbReference type="Gene3D" id="3.30.565.10">
    <property type="entry name" value="Histidine kinase-like ATPase, C-terminal domain"/>
    <property type="match status" value="1"/>
</dbReference>
<keyword evidence="9" id="KW-0067">ATP-binding</keyword>
<evidence type="ECO:0000256" key="12">
    <source>
        <dbReference type="SAM" id="Phobius"/>
    </source>
</evidence>
<keyword evidence="6" id="KW-0808">Transferase</keyword>
<dbReference type="SMART" id="SM00304">
    <property type="entry name" value="HAMP"/>
    <property type="match status" value="1"/>
</dbReference>
<keyword evidence="7" id="KW-0547">Nucleotide-binding</keyword>
<name>A0A848M5E6_PAELE</name>
<comment type="subcellular location">
    <subcellularLocation>
        <location evidence="2">Cell membrane</location>
        <topology evidence="2">Multi-pass membrane protein</topology>
    </subcellularLocation>
</comment>
<comment type="catalytic activity">
    <reaction evidence="1">
        <text>ATP + protein L-histidine = ADP + protein N-phospho-L-histidine.</text>
        <dbReference type="EC" id="2.7.13.3"/>
    </reaction>
</comment>
<dbReference type="Pfam" id="PF00672">
    <property type="entry name" value="HAMP"/>
    <property type="match status" value="1"/>
</dbReference>
<dbReference type="InterPro" id="IPR050640">
    <property type="entry name" value="Bact_2-comp_sensor_kinase"/>
</dbReference>
<dbReference type="Pfam" id="PF02518">
    <property type="entry name" value="HATPase_c"/>
    <property type="match status" value="1"/>
</dbReference>
<dbReference type="PROSITE" id="PS50885">
    <property type="entry name" value="HAMP"/>
    <property type="match status" value="1"/>
</dbReference>
<organism evidence="15 16">
    <name type="scientific">Paenibacillus lemnae</name>
    <dbReference type="NCBI Taxonomy" id="1330551"/>
    <lineage>
        <taxon>Bacteria</taxon>
        <taxon>Bacillati</taxon>
        <taxon>Bacillota</taxon>
        <taxon>Bacilli</taxon>
        <taxon>Bacillales</taxon>
        <taxon>Paenibacillaceae</taxon>
        <taxon>Paenibacillus</taxon>
    </lineage>
</organism>
<keyword evidence="4" id="KW-1003">Cell membrane</keyword>
<evidence type="ECO:0000313" key="15">
    <source>
        <dbReference type="EMBL" id="NMO95450.1"/>
    </source>
</evidence>
<dbReference type="GO" id="GO:0000155">
    <property type="term" value="F:phosphorelay sensor kinase activity"/>
    <property type="evidence" value="ECO:0007669"/>
    <property type="project" value="InterPro"/>
</dbReference>
<evidence type="ECO:0000256" key="5">
    <source>
        <dbReference type="ARBA" id="ARBA00022553"/>
    </source>
</evidence>
<dbReference type="GO" id="GO:0005524">
    <property type="term" value="F:ATP binding"/>
    <property type="evidence" value="ECO:0007669"/>
    <property type="project" value="UniProtKB-KW"/>
</dbReference>
<dbReference type="InterPro" id="IPR003594">
    <property type="entry name" value="HATPase_dom"/>
</dbReference>
<dbReference type="Gene3D" id="6.10.340.10">
    <property type="match status" value="1"/>
</dbReference>
<dbReference type="InterPro" id="IPR036890">
    <property type="entry name" value="HATPase_C_sf"/>
</dbReference>
<dbReference type="EMBL" id="JABBPN010000004">
    <property type="protein sequence ID" value="NMO95450.1"/>
    <property type="molecule type" value="Genomic_DNA"/>
</dbReference>
<proteinExistence type="predicted"/>
<evidence type="ECO:0000313" key="16">
    <source>
        <dbReference type="Proteomes" id="UP000565468"/>
    </source>
</evidence>
<dbReference type="PROSITE" id="PS50109">
    <property type="entry name" value="HIS_KIN"/>
    <property type="match status" value="1"/>
</dbReference>
<evidence type="ECO:0000256" key="1">
    <source>
        <dbReference type="ARBA" id="ARBA00000085"/>
    </source>
</evidence>
<evidence type="ECO:0000256" key="7">
    <source>
        <dbReference type="ARBA" id="ARBA00022741"/>
    </source>
</evidence>
<keyword evidence="12" id="KW-1133">Transmembrane helix</keyword>
<keyword evidence="12" id="KW-0812">Transmembrane</keyword>
<dbReference type="PRINTS" id="PR00344">
    <property type="entry name" value="BCTRLSENSOR"/>
</dbReference>
<dbReference type="SUPFAM" id="SSF158472">
    <property type="entry name" value="HAMP domain-like"/>
    <property type="match status" value="1"/>
</dbReference>
<evidence type="ECO:0000259" key="13">
    <source>
        <dbReference type="PROSITE" id="PS50109"/>
    </source>
</evidence>
<evidence type="ECO:0000256" key="8">
    <source>
        <dbReference type="ARBA" id="ARBA00022777"/>
    </source>
</evidence>
<dbReference type="Pfam" id="PF06580">
    <property type="entry name" value="His_kinase"/>
    <property type="match status" value="1"/>
</dbReference>
<reference evidence="15 16" key="1">
    <citation type="submission" date="2020-04" db="EMBL/GenBank/DDBJ databases">
        <title>Paenibacillus algicola sp. nov., a novel marine bacterium producing alginate lyase.</title>
        <authorList>
            <person name="Huang H."/>
        </authorList>
    </citation>
    <scope>NUCLEOTIDE SEQUENCE [LARGE SCALE GENOMIC DNA]</scope>
    <source>
        <strain evidence="15 16">L7-75</strain>
    </source>
</reference>
<feature type="domain" description="HAMP" evidence="14">
    <location>
        <begin position="342"/>
        <end position="394"/>
    </location>
</feature>
<dbReference type="InterPro" id="IPR004358">
    <property type="entry name" value="Sig_transdc_His_kin-like_C"/>
</dbReference>
<keyword evidence="10" id="KW-0902">Two-component regulatory system</keyword>
<evidence type="ECO:0000256" key="11">
    <source>
        <dbReference type="ARBA" id="ARBA00023136"/>
    </source>
</evidence>
<dbReference type="InterPro" id="IPR003660">
    <property type="entry name" value="HAMP_dom"/>
</dbReference>
<dbReference type="GO" id="GO:0005886">
    <property type="term" value="C:plasma membrane"/>
    <property type="evidence" value="ECO:0007669"/>
    <property type="project" value="UniProtKB-SubCell"/>
</dbReference>
<dbReference type="RefSeq" id="WP_169504230.1">
    <property type="nucleotide sequence ID" value="NZ_JABBPN010000004.1"/>
</dbReference>